<dbReference type="GO" id="GO:0008641">
    <property type="term" value="F:ubiquitin-like modifier activating enzyme activity"/>
    <property type="evidence" value="ECO:0007669"/>
    <property type="project" value="InterPro"/>
</dbReference>
<dbReference type="InterPro" id="IPR035985">
    <property type="entry name" value="Ubiquitin-activating_enz"/>
</dbReference>
<dbReference type="PANTHER" id="PTHR10953">
    <property type="entry name" value="UBIQUITIN-ACTIVATING ENZYME E1"/>
    <property type="match status" value="1"/>
</dbReference>
<gene>
    <name evidence="2" type="ORF">CWD94_12785</name>
</gene>
<dbReference type="Gene3D" id="3.40.50.720">
    <property type="entry name" value="NAD(P)-binding Rossmann-like Domain"/>
    <property type="match status" value="1"/>
</dbReference>
<proteinExistence type="predicted"/>
<evidence type="ECO:0000259" key="1">
    <source>
        <dbReference type="Pfam" id="PF00899"/>
    </source>
</evidence>
<dbReference type="Proteomes" id="UP000232101">
    <property type="component" value="Unassembled WGS sequence"/>
</dbReference>
<dbReference type="GO" id="GO:0016779">
    <property type="term" value="F:nucleotidyltransferase activity"/>
    <property type="evidence" value="ECO:0007669"/>
    <property type="project" value="TreeGrafter"/>
</dbReference>
<feature type="domain" description="THIF-type NAD/FAD binding fold" evidence="1">
    <location>
        <begin position="123"/>
        <end position="340"/>
    </location>
</feature>
<dbReference type="GO" id="GO:0005829">
    <property type="term" value="C:cytosol"/>
    <property type="evidence" value="ECO:0007669"/>
    <property type="project" value="TreeGrafter"/>
</dbReference>
<dbReference type="InterPro" id="IPR045886">
    <property type="entry name" value="ThiF/MoeB/HesA"/>
</dbReference>
<dbReference type="GO" id="GO:0008146">
    <property type="term" value="F:sulfotransferase activity"/>
    <property type="evidence" value="ECO:0007669"/>
    <property type="project" value="TreeGrafter"/>
</dbReference>
<sequence>MIFKYPIISSHWELMSFPNGDIFFNNISGKHASIKKSSDVIKEILYLCDGEKSIEEIQGDLRGKGFNINIDTINKLLSSLSLEGIIVENIEKDLPKWMTSELYSRYKTLISAFEIFDNSSLTALESFEKIRNAKIGIIGLGGTGSMLTMMLAASGATNLRLIDGDKVDISNLVRQIFYSPNSVGRFKTEIIKERLLEFSPDIEVEIYSEYLNCYEDALRFTKGLDFIFMQADAPRFLLNRWVNKACVELKIPYIYCFSGQVGPIYIPGKSACFNCLESHMNAKLNESYKPIINELQKSRTRQYPSNVTGITLASHYQYLDAIALITGKSEPVTKNSILRLGGQNLISKEEIEFLENCEICGLG</sequence>
<organism evidence="2 3">
    <name type="scientific">Lysinibacillus xylanilyticus</name>
    <dbReference type="NCBI Taxonomy" id="582475"/>
    <lineage>
        <taxon>Bacteria</taxon>
        <taxon>Bacillati</taxon>
        <taxon>Bacillota</taxon>
        <taxon>Bacilli</taxon>
        <taxon>Bacillales</taxon>
        <taxon>Bacillaceae</taxon>
        <taxon>Lysinibacillus</taxon>
    </lineage>
</organism>
<dbReference type="SUPFAM" id="SSF69572">
    <property type="entry name" value="Activating enzymes of the ubiquitin-like proteins"/>
    <property type="match status" value="1"/>
</dbReference>
<protein>
    <recommendedName>
        <fullName evidence="1">THIF-type NAD/FAD binding fold domain-containing protein</fullName>
    </recommendedName>
</protein>
<name>A0A2M9Q5R2_9BACI</name>
<dbReference type="Pfam" id="PF00899">
    <property type="entry name" value="ThiF"/>
    <property type="match status" value="1"/>
</dbReference>
<comment type="caution">
    <text evidence="2">The sequence shown here is derived from an EMBL/GenBank/DDBJ whole genome shotgun (WGS) entry which is preliminary data.</text>
</comment>
<dbReference type="EMBL" id="PHQY01000612">
    <property type="protein sequence ID" value="PJO43419.1"/>
    <property type="molecule type" value="Genomic_DNA"/>
</dbReference>
<dbReference type="GO" id="GO:0004792">
    <property type="term" value="F:thiosulfate-cyanide sulfurtransferase activity"/>
    <property type="evidence" value="ECO:0007669"/>
    <property type="project" value="TreeGrafter"/>
</dbReference>
<evidence type="ECO:0000313" key="2">
    <source>
        <dbReference type="EMBL" id="PJO43419.1"/>
    </source>
</evidence>
<dbReference type="AlphaFoldDB" id="A0A2M9Q5R2"/>
<reference evidence="2 3" key="1">
    <citation type="submission" date="2017-11" db="EMBL/GenBank/DDBJ databases">
        <title>Bacterial isolate from king chilli rhizosphere.</title>
        <authorList>
            <person name="Takhelmayum P."/>
            <person name="Sarangthem I."/>
        </authorList>
    </citation>
    <scope>NUCLEOTIDE SEQUENCE [LARGE SCALE GENOMIC DNA]</scope>
    <source>
        <strain evidence="3">t26</strain>
    </source>
</reference>
<dbReference type="InterPro" id="IPR000594">
    <property type="entry name" value="ThiF_NAD_FAD-bd"/>
</dbReference>
<dbReference type="PANTHER" id="PTHR10953:SF102">
    <property type="entry name" value="ADENYLYLTRANSFERASE AND SULFURTRANSFERASE MOCS3"/>
    <property type="match status" value="1"/>
</dbReference>
<evidence type="ECO:0000313" key="3">
    <source>
        <dbReference type="Proteomes" id="UP000232101"/>
    </source>
</evidence>
<dbReference type="RefSeq" id="WP_100543384.1">
    <property type="nucleotide sequence ID" value="NZ_PHQY01000612.1"/>
</dbReference>
<accession>A0A2M9Q5R2</accession>